<evidence type="ECO:0008006" key="4">
    <source>
        <dbReference type="Google" id="ProtNLM"/>
    </source>
</evidence>
<sequence>MVGGVSGRGAGAALAVCLLLGGAVAGCGDPGEAYCDQLRSDQAALGEIVNATTPGALLTGLPTLRQVGAKAPEDLTDEWQTFLNAVEGLDDAVHAAGLRPGEVRGSLPTTLSADDRAAITGAADVLASSAVTEAADGIETQARDVCKVNIGL</sequence>
<dbReference type="Proteomes" id="UP000649179">
    <property type="component" value="Unassembled WGS sequence"/>
</dbReference>
<evidence type="ECO:0000313" key="2">
    <source>
        <dbReference type="EMBL" id="GGF35819.1"/>
    </source>
</evidence>
<keyword evidence="1" id="KW-0732">Signal</keyword>
<dbReference type="EMBL" id="BMKQ01000001">
    <property type="protein sequence ID" value="GGF35819.1"/>
    <property type="molecule type" value="Genomic_DNA"/>
</dbReference>
<organism evidence="2 3">
    <name type="scientific">Marmoricola endophyticus</name>
    <dbReference type="NCBI Taxonomy" id="2040280"/>
    <lineage>
        <taxon>Bacteria</taxon>
        <taxon>Bacillati</taxon>
        <taxon>Actinomycetota</taxon>
        <taxon>Actinomycetes</taxon>
        <taxon>Propionibacteriales</taxon>
        <taxon>Nocardioidaceae</taxon>
        <taxon>Marmoricola</taxon>
    </lineage>
</organism>
<evidence type="ECO:0000256" key="1">
    <source>
        <dbReference type="SAM" id="SignalP"/>
    </source>
</evidence>
<reference evidence="2" key="2">
    <citation type="submission" date="2020-09" db="EMBL/GenBank/DDBJ databases">
        <authorList>
            <person name="Sun Q."/>
            <person name="Zhou Y."/>
        </authorList>
    </citation>
    <scope>NUCLEOTIDE SEQUENCE</scope>
    <source>
        <strain evidence="2">CGMCC 1.16067</strain>
    </source>
</reference>
<proteinExistence type="predicted"/>
<dbReference type="AlphaFoldDB" id="A0A917BD71"/>
<evidence type="ECO:0000313" key="3">
    <source>
        <dbReference type="Proteomes" id="UP000649179"/>
    </source>
</evidence>
<name>A0A917BD71_9ACTN</name>
<keyword evidence="3" id="KW-1185">Reference proteome</keyword>
<feature type="signal peptide" evidence="1">
    <location>
        <begin position="1"/>
        <end position="25"/>
    </location>
</feature>
<reference evidence="2" key="1">
    <citation type="journal article" date="2014" name="Int. J. Syst. Evol. Microbiol.">
        <title>Complete genome sequence of Corynebacterium casei LMG S-19264T (=DSM 44701T), isolated from a smear-ripened cheese.</title>
        <authorList>
            <consortium name="US DOE Joint Genome Institute (JGI-PGF)"/>
            <person name="Walter F."/>
            <person name="Albersmeier A."/>
            <person name="Kalinowski J."/>
            <person name="Ruckert C."/>
        </authorList>
    </citation>
    <scope>NUCLEOTIDE SEQUENCE</scope>
    <source>
        <strain evidence="2">CGMCC 1.16067</strain>
    </source>
</reference>
<feature type="chain" id="PRO_5038414456" description="Lipoprotein" evidence="1">
    <location>
        <begin position="26"/>
        <end position="152"/>
    </location>
</feature>
<comment type="caution">
    <text evidence="2">The sequence shown here is derived from an EMBL/GenBank/DDBJ whole genome shotgun (WGS) entry which is preliminary data.</text>
</comment>
<accession>A0A917BD71</accession>
<gene>
    <name evidence="2" type="ORF">GCM10011519_06670</name>
</gene>
<protein>
    <recommendedName>
        <fullName evidence="4">Lipoprotein</fullName>
    </recommendedName>
</protein>